<keyword evidence="1" id="KW-0812">Transmembrane</keyword>
<organism evidence="2">
    <name type="scientific">Anguilla anguilla</name>
    <name type="common">European freshwater eel</name>
    <name type="synonym">Muraena anguilla</name>
    <dbReference type="NCBI Taxonomy" id="7936"/>
    <lineage>
        <taxon>Eukaryota</taxon>
        <taxon>Metazoa</taxon>
        <taxon>Chordata</taxon>
        <taxon>Craniata</taxon>
        <taxon>Vertebrata</taxon>
        <taxon>Euteleostomi</taxon>
        <taxon>Actinopterygii</taxon>
        <taxon>Neopterygii</taxon>
        <taxon>Teleostei</taxon>
        <taxon>Anguilliformes</taxon>
        <taxon>Anguillidae</taxon>
        <taxon>Anguilla</taxon>
    </lineage>
</organism>
<feature type="transmembrane region" description="Helical" evidence="1">
    <location>
        <begin position="34"/>
        <end position="57"/>
    </location>
</feature>
<evidence type="ECO:0000256" key="1">
    <source>
        <dbReference type="SAM" id="Phobius"/>
    </source>
</evidence>
<dbReference type="AlphaFoldDB" id="A0A0E9VRR9"/>
<accession>A0A0E9VRR9</accession>
<keyword evidence="1" id="KW-0472">Membrane</keyword>
<evidence type="ECO:0000313" key="2">
    <source>
        <dbReference type="EMBL" id="JAH80794.1"/>
    </source>
</evidence>
<reference evidence="2" key="2">
    <citation type="journal article" date="2015" name="Fish Shellfish Immunol.">
        <title>Early steps in the European eel (Anguilla anguilla)-Vibrio vulnificus interaction in the gills: Role of the RtxA13 toxin.</title>
        <authorList>
            <person name="Callol A."/>
            <person name="Pajuelo D."/>
            <person name="Ebbesson L."/>
            <person name="Teles M."/>
            <person name="MacKenzie S."/>
            <person name="Amaro C."/>
        </authorList>
    </citation>
    <scope>NUCLEOTIDE SEQUENCE</scope>
</reference>
<dbReference type="EMBL" id="GBXM01027783">
    <property type="protein sequence ID" value="JAH80794.1"/>
    <property type="molecule type" value="Transcribed_RNA"/>
</dbReference>
<keyword evidence="1" id="KW-1133">Transmembrane helix</keyword>
<proteinExistence type="predicted"/>
<name>A0A0E9VRR9_ANGAN</name>
<sequence length="72" mass="8115">MTVTSQIQIGGMNSRTLLICHPHSPLMKTKRKCACMKLTTCKGYFLGLGMTAMFFFFEFSFSNPDRLTAVVK</sequence>
<reference evidence="2" key="1">
    <citation type="submission" date="2014-11" db="EMBL/GenBank/DDBJ databases">
        <authorList>
            <person name="Amaro Gonzalez C."/>
        </authorList>
    </citation>
    <scope>NUCLEOTIDE SEQUENCE</scope>
</reference>
<protein>
    <submittedName>
        <fullName evidence="2">Uncharacterized protein</fullName>
    </submittedName>
</protein>